<feature type="domain" description="ABC transporter" evidence="7">
    <location>
        <begin position="263"/>
        <end position="506"/>
    </location>
</feature>
<dbReference type="AlphaFoldDB" id="A0A3A5JYF9"/>
<dbReference type="RefSeq" id="WP_120018736.1">
    <property type="nucleotide sequence ID" value="NZ_QZWZ01000057.1"/>
</dbReference>
<dbReference type="GO" id="GO:0016887">
    <property type="term" value="F:ATP hydrolysis activity"/>
    <property type="evidence" value="ECO:0007669"/>
    <property type="project" value="InterPro"/>
</dbReference>
<dbReference type="InterPro" id="IPR050107">
    <property type="entry name" value="ABC_carbohydrate_import_ATPase"/>
</dbReference>
<keyword evidence="9" id="KW-1185">Reference proteome</keyword>
<comment type="caution">
    <text evidence="8">The sequence shown here is derived from an EMBL/GenBank/DDBJ whole genome shotgun (WGS) entry which is preliminary data.</text>
</comment>
<dbReference type="CDD" id="cd03215">
    <property type="entry name" value="ABC_Carb_Monos_II"/>
    <property type="match status" value="1"/>
</dbReference>
<evidence type="ECO:0000256" key="2">
    <source>
        <dbReference type="ARBA" id="ARBA00022448"/>
    </source>
</evidence>
<dbReference type="EMBL" id="QZWZ01000057">
    <property type="protein sequence ID" value="RJT27868.1"/>
    <property type="molecule type" value="Genomic_DNA"/>
</dbReference>
<evidence type="ECO:0000256" key="1">
    <source>
        <dbReference type="ARBA" id="ARBA00005417"/>
    </source>
</evidence>
<evidence type="ECO:0000259" key="7">
    <source>
        <dbReference type="PROSITE" id="PS50893"/>
    </source>
</evidence>
<gene>
    <name evidence="8" type="ORF">D3227_35230</name>
</gene>
<dbReference type="InterPro" id="IPR027417">
    <property type="entry name" value="P-loop_NTPase"/>
</dbReference>
<evidence type="ECO:0000313" key="8">
    <source>
        <dbReference type="EMBL" id="RJT27868.1"/>
    </source>
</evidence>
<dbReference type="CDD" id="cd03216">
    <property type="entry name" value="ABC_Carb_Monos_I"/>
    <property type="match status" value="1"/>
</dbReference>
<dbReference type="PROSITE" id="PS50893">
    <property type="entry name" value="ABC_TRANSPORTER_2"/>
    <property type="match status" value="2"/>
</dbReference>
<evidence type="ECO:0000313" key="9">
    <source>
        <dbReference type="Proteomes" id="UP000272706"/>
    </source>
</evidence>
<proteinExistence type="inferred from homology"/>
<feature type="domain" description="ABC transporter" evidence="7">
    <location>
        <begin position="5"/>
        <end position="246"/>
    </location>
</feature>
<keyword evidence="3" id="KW-0762">Sugar transport</keyword>
<dbReference type="Proteomes" id="UP000272706">
    <property type="component" value="Unassembled WGS sequence"/>
</dbReference>
<dbReference type="SMART" id="SM00382">
    <property type="entry name" value="AAA"/>
    <property type="match status" value="2"/>
</dbReference>
<dbReference type="InterPro" id="IPR003593">
    <property type="entry name" value="AAA+_ATPase"/>
</dbReference>
<evidence type="ECO:0000256" key="3">
    <source>
        <dbReference type="ARBA" id="ARBA00022597"/>
    </source>
</evidence>
<keyword evidence="4" id="KW-0677">Repeat</keyword>
<dbReference type="OrthoDB" id="39350at2"/>
<organism evidence="8 9">
    <name type="scientific">Mesorhizobium waimense</name>
    <dbReference type="NCBI Taxonomy" id="1300307"/>
    <lineage>
        <taxon>Bacteria</taxon>
        <taxon>Pseudomonadati</taxon>
        <taxon>Pseudomonadota</taxon>
        <taxon>Alphaproteobacteria</taxon>
        <taxon>Hyphomicrobiales</taxon>
        <taxon>Phyllobacteriaceae</taxon>
        <taxon>Mesorhizobium</taxon>
    </lineage>
</organism>
<name>A0A3A5JYF9_9HYPH</name>
<reference evidence="8 9" key="1">
    <citation type="submission" date="2018-09" db="EMBL/GenBank/DDBJ databases">
        <title>Mesorhizobium carmichaelinearum sp. nov. isolated from Carmichaelinea spp. root nodules in New Zealand.</title>
        <authorList>
            <person name="De Meyer S.E."/>
        </authorList>
    </citation>
    <scope>NUCLEOTIDE SEQUENCE [LARGE SCALE GENOMIC DNA]</scope>
    <source>
        <strain evidence="8 9">ICMP19557</strain>
    </source>
</reference>
<dbReference type="PANTHER" id="PTHR43790">
    <property type="entry name" value="CARBOHYDRATE TRANSPORT ATP-BINDING PROTEIN MG119-RELATED"/>
    <property type="match status" value="1"/>
</dbReference>
<dbReference type="PANTHER" id="PTHR43790:SF9">
    <property type="entry name" value="GALACTOFURANOSE TRANSPORTER ATP-BINDING PROTEIN YTFR"/>
    <property type="match status" value="1"/>
</dbReference>
<dbReference type="PROSITE" id="PS00211">
    <property type="entry name" value="ABC_TRANSPORTER_1"/>
    <property type="match status" value="1"/>
</dbReference>
<protein>
    <submittedName>
        <fullName evidence="8">Sugar ABC transporter ATP-binding protein</fullName>
    </submittedName>
</protein>
<dbReference type="SUPFAM" id="SSF52540">
    <property type="entry name" value="P-loop containing nucleoside triphosphate hydrolases"/>
    <property type="match status" value="2"/>
</dbReference>
<keyword evidence="6 8" id="KW-0067">ATP-binding</keyword>
<sequence length="506" mass="55633">MTPVLAATNIGKTYPGVRALHDVSVELRQNEVLGLIGQNGSGKSTLLKILSGMEQPTTGKIRLRGVDTIVRSPLAAASMGIGLVHQEQSLIPNLTVAENIFFDKPSPHRRFGIYNWRGLNREAARQLAKLECDIPPDIKVDALSFPDRQMVEFAKVLAIEELIDQPLVILFDEPTSLLSPSEVEDLFRQIRRLRARASVVFVSHRMEEVLEISDRVHVMVNGENVAERTQDTTSHEELYHLMVGSRRSDDYYQESGREPVEAFEPRLVVAGLTAPGRFRDVSLSVRSGEIVAVTGVAGSGAETFCRAIFGAEDGVVGSVKVAGHELGLSAMPDEAIRAGIGYVPAERKLEGVIVGRTVLENIILTFGPQMGRIGLINRKKETAQALSWINRLKVKTPSPVEYVERLSGGNQQKVSLAKWLMSDRLQVLILDHPTRGLDPGAKADLFGVMRELARQGLAIVFVSETLEETLGMADTVIVMRDGEVSAKFEDLCLHKPRPEQIVEAMV</sequence>
<accession>A0A3A5JYF9</accession>
<evidence type="ECO:0000256" key="6">
    <source>
        <dbReference type="ARBA" id="ARBA00022840"/>
    </source>
</evidence>
<evidence type="ECO:0000256" key="4">
    <source>
        <dbReference type="ARBA" id="ARBA00022737"/>
    </source>
</evidence>
<keyword evidence="2" id="KW-0813">Transport</keyword>
<evidence type="ECO:0000256" key="5">
    <source>
        <dbReference type="ARBA" id="ARBA00022741"/>
    </source>
</evidence>
<dbReference type="Pfam" id="PF00005">
    <property type="entry name" value="ABC_tran"/>
    <property type="match status" value="2"/>
</dbReference>
<dbReference type="Gene3D" id="3.40.50.300">
    <property type="entry name" value="P-loop containing nucleotide triphosphate hydrolases"/>
    <property type="match status" value="2"/>
</dbReference>
<dbReference type="InterPro" id="IPR003439">
    <property type="entry name" value="ABC_transporter-like_ATP-bd"/>
</dbReference>
<dbReference type="GO" id="GO:0005524">
    <property type="term" value="F:ATP binding"/>
    <property type="evidence" value="ECO:0007669"/>
    <property type="project" value="UniProtKB-KW"/>
</dbReference>
<dbReference type="InterPro" id="IPR017871">
    <property type="entry name" value="ABC_transporter-like_CS"/>
</dbReference>
<comment type="similarity">
    <text evidence="1">Belongs to the ABC transporter superfamily.</text>
</comment>
<keyword evidence="5" id="KW-0547">Nucleotide-binding</keyword>